<organism evidence="1 2">
    <name type="scientific">Acanthosepion pharaonis</name>
    <name type="common">Pharaoh cuttlefish</name>
    <name type="synonym">Sepia pharaonis</name>
    <dbReference type="NCBI Taxonomy" id="158019"/>
    <lineage>
        <taxon>Eukaryota</taxon>
        <taxon>Metazoa</taxon>
        <taxon>Spiralia</taxon>
        <taxon>Lophotrochozoa</taxon>
        <taxon>Mollusca</taxon>
        <taxon>Cephalopoda</taxon>
        <taxon>Coleoidea</taxon>
        <taxon>Decapodiformes</taxon>
        <taxon>Sepiida</taxon>
        <taxon>Sepiina</taxon>
        <taxon>Sepiidae</taxon>
        <taxon>Acanthosepion</taxon>
    </lineage>
</organism>
<name>A0A812BN46_ACAPH</name>
<proteinExistence type="predicted"/>
<sequence>MRSQFFHQYIVLCDAKTVSRVLRQALLLSMMSYPYNWLVVNMGLEQVDLDDLIAAHPNLTLLQLMVDPDSASCNLSSNDVSLANAILHDAFLLSMHLIEVEDNRTLSLGLESSTALSLVEETTIEDGYVKGNGCLKVSIHSIHFASFQRPMRHFLSSFSCCSWILDSHLFHRSLFLSISYFRYPHLLVHSPKSFKKRP</sequence>
<dbReference type="AlphaFoldDB" id="A0A812BN46"/>
<accession>A0A812BN46</accession>
<gene>
    <name evidence="1" type="ORF">SPHA_19746</name>
</gene>
<dbReference type="Gene3D" id="3.40.50.2300">
    <property type="match status" value="1"/>
</dbReference>
<reference evidence="1" key="1">
    <citation type="submission" date="2021-01" db="EMBL/GenBank/DDBJ databases">
        <authorList>
            <person name="Li R."/>
            <person name="Bekaert M."/>
        </authorList>
    </citation>
    <scope>NUCLEOTIDE SEQUENCE</scope>
    <source>
        <strain evidence="1">Farmed</strain>
    </source>
</reference>
<evidence type="ECO:0000313" key="1">
    <source>
        <dbReference type="EMBL" id="CAE1235364.1"/>
    </source>
</evidence>
<comment type="caution">
    <text evidence="1">The sequence shown here is derived from an EMBL/GenBank/DDBJ whole genome shotgun (WGS) entry which is preliminary data.</text>
</comment>
<protein>
    <submittedName>
        <fullName evidence="1">Uncharacterized protein</fullName>
    </submittedName>
</protein>
<evidence type="ECO:0000313" key="2">
    <source>
        <dbReference type="Proteomes" id="UP000597762"/>
    </source>
</evidence>
<keyword evidence="2" id="KW-1185">Reference proteome</keyword>
<dbReference type="EMBL" id="CAHIKZ030000718">
    <property type="protein sequence ID" value="CAE1235364.1"/>
    <property type="molecule type" value="Genomic_DNA"/>
</dbReference>
<dbReference type="Proteomes" id="UP000597762">
    <property type="component" value="Unassembled WGS sequence"/>
</dbReference>